<protein>
    <submittedName>
        <fullName evidence="2">Uncharacterized protein</fullName>
    </submittedName>
</protein>
<feature type="region of interest" description="Disordered" evidence="1">
    <location>
        <begin position="141"/>
        <end position="175"/>
    </location>
</feature>
<accession>A0A644Z032</accession>
<sequence>MEAGLQGSACLEPIPGWRLVRKGGGGKQLAISDLIQLKPASGKPVVQFSLSGEHKAIVVDRKRHCINKYGICLDVREEREPCVNLKSSDFCREQGQINCSLSIKRQHCPPPAGGLEGDVSYQVRTVLIVQLEKWGVAAEQRREQRKGESVKTGRGEEASFSLPGNIVHGTKGELG</sequence>
<dbReference type="AlphaFoldDB" id="A0A644Z032"/>
<evidence type="ECO:0000256" key="1">
    <source>
        <dbReference type="SAM" id="MobiDB-lite"/>
    </source>
</evidence>
<name>A0A644Z032_9ZZZZ</name>
<dbReference type="EMBL" id="VSSQ01006722">
    <property type="protein sequence ID" value="MPM33658.1"/>
    <property type="molecule type" value="Genomic_DNA"/>
</dbReference>
<organism evidence="2">
    <name type="scientific">bioreactor metagenome</name>
    <dbReference type="NCBI Taxonomy" id="1076179"/>
    <lineage>
        <taxon>unclassified sequences</taxon>
        <taxon>metagenomes</taxon>
        <taxon>ecological metagenomes</taxon>
    </lineage>
</organism>
<reference evidence="2" key="1">
    <citation type="submission" date="2019-08" db="EMBL/GenBank/DDBJ databases">
        <authorList>
            <person name="Kucharzyk K."/>
            <person name="Murdoch R.W."/>
            <person name="Higgins S."/>
            <person name="Loffler F."/>
        </authorList>
    </citation>
    <scope>NUCLEOTIDE SEQUENCE</scope>
</reference>
<feature type="compositionally biased region" description="Basic and acidic residues" evidence="1">
    <location>
        <begin position="141"/>
        <end position="157"/>
    </location>
</feature>
<evidence type="ECO:0000313" key="2">
    <source>
        <dbReference type="EMBL" id="MPM33658.1"/>
    </source>
</evidence>
<gene>
    <name evidence="2" type="ORF">SDC9_80235</name>
</gene>
<proteinExistence type="predicted"/>
<comment type="caution">
    <text evidence="2">The sequence shown here is derived from an EMBL/GenBank/DDBJ whole genome shotgun (WGS) entry which is preliminary data.</text>
</comment>